<evidence type="ECO:0000313" key="10">
    <source>
        <dbReference type="Proteomes" id="UP000037136"/>
    </source>
</evidence>
<dbReference type="AlphaFoldDB" id="A0A2A9PJ22"/>
<keyword evidence="1" id="KW-0444">Lipid biosynthesis</keyword>
<evidence type="ECO:0000256" key="5">
    <source>
        <dbReference type="ARBA" id="ARBA00022842"/>
    </source>
</evidence>
<accession>A0A2A9PJ22</accession>
<keyword evidence="5" id="KW-0460">Magnesium</keyword>
<proteinExistence type="inferred from homology"/>
<evidence type="ECO:0000313" key="9">
    <source>
        <dbReference type="EMBL" id="PFH60883.1"/>
    </source>
</evidence>
<evidence type="ECO:0000256" key="3">
    <source>
        <dbReference type="ARBA" id="ARBA00022723"/>
    </source>
</evidence>
<dbReference type="HAMAP" id="MF_00101">
    <property type="entry name" value="AcpS"/>
    <property type="match status" value="1"/>
</dbReference>
<evidence type="ECO:0000256" key="1">
    <source>
        <dbReference type="ARBA" id="ARBA00022516"/>
    </source>
</evidence>
<dbReference type="Proteomes" id="UP000037136">
    <property type="component" value="Unassembled WGS sequence"/>
</dbReference>
<sequence>MKPFPYAVGIGIDICQISRIGRILDGPRRGRFLCRVLAPEERRREAARLEKGSSSAVFVAGRFAAKEAAMKALSQRRRLGWHDVVIDRYDDGRILARIVGEKVEGGGDEDEGALVSISHDGDYATAVCVAHTG</sequence>
<keyword evidence="4" id="KW-0276">Fatty acid metabolism</keyword>
<dbReference type="NCBIfam" id="TIGR00556">
    <property type="entry name" value="pantethn_trn"/>
    <property type="match status" value="1"/>
</dbReference>
<dbReference type="GO" id="GO:0000287">
    <property type="term" value="F:magnesium ion binding"/>
    <property type="evidence" value="ECO:0007669"/>
    <property type="project" value="InterPro"/>
</dbReference>
<evidence type="ECO:0000259" key="8">
    <source>
        <dbReference type="Pfam" id="PF01648"/>
    </source>
</evidence>
<dbReference type="Pfam" id="PF01648">
    <property type="entry name" value="ACPS"/>
    <property type="match status" value="1"/>
</dbReference>
<gene>
    <name evidence="9" type="ORF">XA68_10160</name>
</gene>
<dbReference type="SUPFAM" id="SSF56214">
    <property type="entry name" value="4'-phosphopantetheinyl transferase"/>
    <property type="match status" value="1"/>
</dbReference>
<feature type="domain" description="4'-phosphopantetheinyl transferase" evidence="8">
    <location>
        <begin position="9"/>
        <end position="128"/>
    </location>
</feature>
<dbReference type="InterPro" id="IPR008278">
    <property type="entry name" value="4-PPantetheinyl_Trfase_dom"/>
</dbReference>
<dbReference type="EMBL" id="LAZP02000102">
    <property type="protein sequence ID" value="PFH60883.1"/>
    <property type="molecule type" value="Genomic_DNA"/>
</dbReference>
<reference evidence="9 10" key="2">
    <citation type="journal article" date="2017" name="Sci. Rep.">
        <title>Ant-infecting Ophiocordyceps genomes reveal a high diversity of potential behavioral manipulation genes and a possible major role for enterotoxins.</title>
        <authorList>
            <person name="de Bekker C."/>
            <person name="Ohm R.A."/>
            <person name="Evans H.C."/>
            <person name="Brachmann A."/>
            <person name="Hughes D.P."/>
        </authorList>
    </citation>
    <scope>NUCLEOTIDE SEQUENCE [LARGE SCALE GENOMIC DNA]</scope>
    <source>
        <strain evidence="9 10">SC16a</strain>
    </source>
</reference>
<name>A0A2A9PJ22_OPHUN</name>
<organism evidence="9 10">
    <name type="scientific">Ophiocordyceps unilateralis</name>
    <name type="common">Zombie-ant fungus</name>
    <name type="synonym">Torrubia unilateralis</name>
    <dbReference type="NCBI Taxonomy" id="268505"/>
    <lineage>
        <taxon>Eukaryota</taxon>
        <taxon>Fungi</taxon>
        <taxon>Dikarya</taxon>
        <taxon>Ascomycota</taxon>
        <taxon>Pezizomycotina</taxon>
        <taxon>Sordariomycetes</taxon>
        <taxon>Hypocreomycetidae</taxon>
        <taxon>Hypocreales</taxon>
        <taxon>Ophiocordycipitaceae</taxon>
        <taxon>Ophiocordyceps</taxon>
    </lineage>
</organism>
<keyword evidence="2" id="KW-0808">Transferase</keyword>
<evidence type="ECO:0000256" key="4">
    <source>
        <dbReference type="ARBA" id="ARBA00022832"/>
    </source>
</evidence>
<reference evidence="9 10" key="1">
    <citation type="journal article" date="2015" name="BMC Genomics">
        <title>Gene expression during zombie ant biting behavior reflects the complexity underlying fungal parasitic behavioral manipulation.</title>
        <authorList>
            <person name="de Bekker C."/>
            <person name="Ohm R.A."/>
            <person name="Loreto R.G."/>
            <person name="Sebastian A."/>
            <person name="Albert I."/>
            <person name="Merrow M."/>
            <person name="Brachmann A."/>
            <person name="Hughes D.P."/>
        </authorList>
    </citation>
    <scope>NUCLEOTIDE SEQUENCE [LARGE SCALE GENOMIC DNA]</scope>
    <source>
        <strain evidence="9 10">SC16a</strain>
    </source>
</reference>
<evidence type="ECO:0000256" key="2">
    <source>
        <dbReference type="ARBA" id="ARBA00022679"/>
    </source>
</evidence>
<protein>
    <recommendedName>
        <fullName evidence="8">4'-phosphopantetheinyl transferase domain-containing protein</fullName>
    </recommendedName>
</protein>
<dbReference type="OrthoDB" id="15433at2759"/>
<dbReference type="Gene3D" id="3.90.470.20">
    <property type="entry name" value="4'-phosphopantetheinyl transferase domain"/>
    <property type="match status" value="1"/>
</dbReference>
<keyword evidence="3" id="KW-0479">Metal-binding</keyword>
<dbReference type="InterPro" id="IPR002582">
    <property type="entry name" value="ACPS"/>
</dbReference>
<comment type="caution">
    <text evidence="9">The sequence shown here is derived from an EMBL/GenBank/DDBJ whole genome shotgun (WGS) entry which is preliminary data.</text>
</comment>
<keyword evidence="6" id="KW-0443">Lipid metabolism</keyword>
<dbReference type="InterPro" id="IPR004568">
    <property type="entry name" value="Ppantetheine-prot_Trfase_dom"/>
</dbReference>
<dbReference type="GO" id="GO:0008897">
    <property type="term" value="F:holo-[acyl-carrier-protein] synthase activity"/>
    <property type="evidence" value="ECO:0007669"/>
    <property type="project" value="InterPro"/>
</dbReference>
<evidence type="ECO:0000256" key="7">
    <source>
        <dbReference type="ARBA" id="ARBA00023160"/>
    </source>
</evidence>
<dbReference type="STRING" id="268505.A0A2A9PJ22"/>
<keyword evidence="10" id="KW-1185">Reference proteome</keyword>
<dbReference type="InterPro" id="IPR037143">
    <property type="entry name" value="4-PPantetheinyl_Trfase_dom_sf"/>
</dbReference>
<dbReference type="GO" id="GO:0006633">
    <property type="term" value="P:fatty acid biosynthetic process"/>
    <property type="evidence" value="ECO:0007669"/>
    <property type="project" value="UniProtKB-KW"/>
</dbReference>
<keyword evidence="7" id="KW-0275">Fatty acid biosynthesis</keyword>
<evidence type="ECO:0000256" key="6">
    <source>
        <dbReference type="ARBA" id="ARBA00023098"/>
    </source>
</evidence>